<protein>
    <recommendedName>
        <fullName evidence="4">Carbohydrate binding domain-containing protein</fullName>
    </recommendedName>
</protein>
<evidence type="ECO:0000256" key="1">
    <source>
        <dbReference type="SAM" id="SignalP"/>
    </source>
</evidence>
<dbReference type="AlphaFoldDB" id="A0A8J4V068"/>
<organism evidence="2 3">
    <name type="scientific">Polysphondylium violaceum</name>
    <dbReference type="NCBI Taxonomy" id="133409"/>
    <lineage>
        <taxon>Eukaryota</taxon>
        <taxon>Amoebozoa</taxon>
        <taxon>Evosea</taxon>
        <taxon>Eumycetozoa</taxon>
        <taxon>Dictyostelia</taxon>
        <taxon>Dictyosteliales</taxon>
        <taxon>Dictyosteliaceae</taxon>
        <taxon>Polysphondylium</taxon>
    </lineage>
</organism>
<evidence type="ECO:0008006" key="4">
    <source>
        <dbReference type="Google" id="ProtNLM"/>
    </source>
</evidence>
<sequence length="144" mass="16481">MKNLLFFVAIILSAACFVEARDVKLLEGSWNRYSLSNDNQSCTAVIPTDITVSSTVNFVDFVNGGYRFQLYLWAEQPLGKVDGWGYLYVNDPLQNFGNFKFEGQLTSNVTMNMYFQPILPPNPPRPSRVWPQFPNVREVWVKAC</sequence>
<keyword evidence="1" id="KW-0732">Signal</keyword>
<dbReference type="Proteomes" id="UP000695562">
    <property type="component" value="Unassembled WGS sequence"/>
</dbReference>
<proteinExistence type="predicted"/>
<name>A0A8J4V068_9MYCE</name>
<accession>A0A8J4V068</accession>
<dbReference type="PROSITE" id="PS51257">
    <property type="entry name" value="PROKAR_LIPOPROTEIN"/>
    <property type="match status" value="1"/>
</dbReference>
<reference evidence="2" key="1">
    <citation type="submission" date="2020-01" db="EMBL/GenBank/DDBJ databases">
        <title>Development of genomics and gene disruption for Polysphondylium violaceum indicates a role for the polyketide synthase stlB in stalk morphogenesis.</title>
        <authorList>
            <person name="Narita B."/>
            <person name="Kawabe Y."/>
            <person name="Kin K."/>
            <person name="Saito T."/>
            <person name="Gibbs R."/>
            <person name="Kuspa A."/>
            <person name="Muzny D."/>
            <person name="Queller D."/>
            <person name="Richards S."/>
            <person name="Strassman J."/>
            <person name="Sucgang R."/>
            <person name="Worley K."/>
            <person name="Schaap P."/>
        </authorList>
    </citation>
    <scope>NUCLEOTIDE SEQUENCE</scope>
    <source>
        <strain evidence="2">QSvi11</strain>
    </source>
</reference>
<evidence type="ECO:0000313" key="3">
    <source>
        <dbReference type="Proteomes" id="UP000695562"/>
    </source>
</evidence>
<feature type="signal peptide" evidence="1">
    <location>
        <begin position="1"/>
        <end position="20"/>
    </location>
</feature>
<dbReference type="EMBL" id="AJWJ01000109">
    <property type="protein sequence ID" value="KAF2075225.1"/>
    <property type="molecule type" value="Genomic_DNA"/>
</dbReference>
<gene>
    <name evidence="2" type="ORF">CYY_003486</name>
</gene>
<feature type="chain" id="PRO_5035174340" description="Carbohydrate binding domain-containing protein" evidence="1">
    <location>
        <begin position="21"/>
        <end position="144"/>
    </location>
</feature>
<evidence type="ECO:0000313" key="2">
    <source>
        <dbReference type="EMBL" id="KAF2075225.1"/>
    </source>
</evidence>
<comment type="caution">
    <text evidence="2">The sequence shown here is derived from an EMBL/GenBank/DDBJ whole genome shotgun (WGS) entry which is preliminary data.</text>
</comment>
<keyword evidence="3" id="KW-1185">Reference proteome</keyword>